<comment type="caution">
    <text evidence="1">The sequence shown here is derived from an EMBL/GenBank/DDBJ whole genome shotgun (WGS) entry which is preliminary data.</text>
</comment>
<dbReference type="InterPro" id="IPR036366">
    <property type="entry name" value="PGBDSf"/>
</dbReference>
<accession>A0A1G2NX62</accession>
<organism evidence="1 2">
    <name type="scientific">Candidatus Taylorbacteria bacterium RIFCSPLOWO2_02_FULL_46_40</name>
    <dbReference type="NCBI Taxonomy" id="1802329"/>
    <lineage>
        <taxon>Bacteria</taxon>
        <taxon>Candidatus Tayloriibacteriota</taxon>
    </lineage>
</organism>
<proteinExistence type="predicted"/>
<dbReference type="AlphaFoldDB" id="A0A1G2NX62"/>
<evidence type="ECO:0000313" key="2">
    <source>
        <dbReference type="Proteomes" id="UP000176429"/>
    </source>
</evidence>
<dbReference type="SUPFAM" id="SSF47090">
    <property type="entry name" value="PGBD-like"/>
    <property type="match status" value="1"/>
</dbReference>
<dbReference type="Gene3D" id="1.10.101.10">
    <property type="entry name" value="PGBD-like superfamily/PGBD"/>
    <property type="match status" value="1"/>
</dbReference>
<protein>
    <recommendedName>
        <fullName evidence="3">Peptidoglycan binding-like domain-containing protein</fullName>
    </recommendedName>
</protein>
<evidence type="ECO:0000313" key="1">
    <source>
        <dbReference type="EMBL" id="OHA39932.1"/>
    </source>
</evidence>
<dbReference type="Proteomes" id="UP000176429">
    <property type="component" value="Unassembled WGS sequence"/>
</dbReference>
<dbReference type="EMBL" id="MHSH01000060">
    <property type="protein sequence ID" value="OHA39932.1"/>
    <property type="molecule type" value="Genomic_DNA"/>
</dbReference>
<reference evidence="1 2" key="1">
    <citation type="journal article" date="2016" name="Nat. Commun.">
        <title>Thousands of microbial genomes shed light on interconnected biogeochemical processes in an aquifer system.</title>
        <authorList>
            <person name="Anantharaman K."/>
            <person name="Brown C.T."/>
            <person name="Hug L.A."/>
            <person name="Sharon I."/>
            <person name="Castelle C.J."/>
            <person name="Probst A.J."/>
            <person name="Thomas B.C."/>
            <person name="Singh A."/>
            <person name="Wilkins M.J."/>
            <person name="Karaoz U."/>
            <person name="Brodie E.L."/>
            <person name="Williams K.H."/>
            <person name="Hubbard S.S."/>
            <person name="Banfield J.F."/>
        </authorList>
    </citation>
    <scope>NUCLEOTIDE SEQUENCE [LARGE SCALE GENOMIC DNA]</scope>
</reference>
<name>A0A1G2NX62_9BACT</name>
<evidence type="ECO:0008006" key="3">
    <source>
        <dbReference type="Google" id="ProtNLM"/>
    </source>
</evidence>
<gene>
    <name evidence="1" type="ORF">A3H68_02650</name>
</gene>
<dbReference type="InterPro" id="IPR036365">
    <property type="entry name" value="PGBD-like_sf"/>
</dbReference>
<sequence>MSIVKKSKIAKVVSGLLGFAMVLGLSFGTVVPSASAVTVEELTAQINSLLSTIAALQAQLSTMGGAPATGGTGFTFMKNLKMGDSNSDVKQLQMVLNASADTQVAASGVGSSGNESMYFGGLTKAAVIKFQNKYASEVLAPVGLTSGTGFVGVSTRAKLNALNGPIVPPPPPEGTDLCVNIAGVQTTIPSGMVRDTAGNCSTAPSGTGMTVSSAAQPSNGLTPEGAARIPFTKFTVTAGYDGPVTLNSVTIEKSGLANDLIFAGIVLLDDTGTQLGLAKTLNSNHQAVIGEAVIIPAGTSKTFTVAANMAASLDNYAGEVAGLNVVAVNSPATVSGSLPITGAMHTTNATFAIGSVTVARGTLDPAAQAGGVSKNVGTTGYTFSSVKVTAGSAENIVIKSIRWNQASSSASSDLENVVTVVEGTSYPTTVSSNGKYYTANFGAGVTVDKGFSKEISIKGDIIGGSGRTVAFNVEKTTDLYLVGASYGYGITPPTSGTGFSAGSIWYAGSTISINAGSITVSNDTGVAAQNISINAANQPLGGFTVEVKGEPITVAQLVFNLGTIGDEPRDITNVSLVDQNGAVLAGPVDGSGTAGASWTDALTFSSTITFPVGITKLQLKGKLNTDFATNDTVQASTTPSSDWTTVTGTVTGTTIVPSPSSAVSGNTMTVKASAMTISVASDPVAQTVVAGASALIFSKYVLDAGASGEDVKVRQLLLDFSTDAGATNFTSCQLWDGETALNTGSNAVNPSAAASSTTFTLDNVLIVPKGVSKTLALKCNTSSSASGDAYWGISAAQSATGATSDQALTPTLYAATGPAFALSSTGGALAVALDAGSPSYKVAAAGTSDNTISVLRFSATTEDISLQSVALQMSSATTTNADVVKVTLWDGATKIGEASFTNSVVDSATVTNYLATSTLLNPLTILKNTDKIITVKADFATQGFELSGHPGALVTVDWDGGANIGTKGVGASSGLAIYATGTDTSSSGARVFRSVPTITMPGLAETTLTAGRKDLFRFNVTAGPQGQVGIAKITFRIATSSATASSDMVDAVNVYAFTDSSYSTPVTGVQSDGSLAFSNYDLTSNWVTANTQIEIGAATSANASTTVIVPAGETRYFKIQGDIANLAGTSYSVSTVLEGDASYSANIYPSSFGTATTTYLATSTYLWSSAQNDFVWRPFSTTTSQSATANDYANGYGLSGMPLSSSNSQTLNK</sequence>